<name>A0A226BZE4_9FIRM</name>
<evidence type="ECO:0000313" key="8">
    <source>
        <dbReference type="EMBL" id="OWZ84418.1"/>
    </source>
</evidence>
<sequence length="56" mass="6059">MGDGTILLQIMAYITLILSGLSILVALSSSILDRKKESALLRVIGAKRRTVFLSVI</sequence>
<gene>
    <name evidence="8" type="ORF">CDO51_03910</name>
</gene>
<dbReference type="AlphaFoldDB" id="A0A226BZE4"/>
<comment type="caution">
    <text evidence="8">The sequence shown here is derived from an EMBL/GenBank/DDBJ whole genome shotgun (WGS) entry which is preliminary data.</text>
</comment>
<keyword evidence="5 6" id="KW-0472">Membrane</keyword>
<evidence type="ECO:0000256" key="2">
    <source>
        <dbReference type="ARBA" id="ARBA00022475"/>
    </source>
</evidence>
<dbReference type="Pfam" id="PF02687">
    <property type="entry name" value="FtsX"/>
    <property type="match status" value="1"/>
</dbReference>
<keyword evidence="4 6" id="KW-1133">Transmembrane helix</keyword>
<evidence type="ECO:0000256" key="6">
    <source>
        <dbReference type="SAM" id="Phobius"/>
    </source>
</evidence>
<organism evidence="8 9">
    <name type="scientific">Natranaerobius trueperi</name>
    <dbReference type="NCBI Taxonomy" id="759412"/>
    <lineage>
        <taxon>Bacteria</taxon>
        <taxon>Bacillati</taxon>
        <taxon>Bacillota</taxon>
        <taxon>Clostridia</taxon>
        <taxon>Natranaerobiales</taxon>
        <taxon>Natranaerobiaceae</taxon>
        <taxon>Natranaerobius</taxon>
    </lineage>
</organism>
<keyword evidence="2" id="KW-1003">Cell membrane</keyword>
<keyword evidence="9" id="KW-1185">Reference proteome</keyword>
<keyword evidence="3 6" id="KW-0812">Transmembrane</keyword>
<evidence type="ECO:0000259" key="7">
    <source>
        <dbReference type="Pfam" id="PF02687"/>
    </source>
</evidence>
<dbReference type="EMBL" id="NIQC01000005">
    <property type="protein sequence ID" value="OWZ84418.1"/>
    <property type="molecule type" value="Genomic_DNA"/>
</dbReference>
<dbReference type="Proteomes" id="UP000214588">
    <property type="component" value="Unassembled WGS sequence"/>
</dbReference>
<evidence type="ECO:0000313" key="9">
    <source>
        <dbReference type="Proteomes" id="UP000214588"/>
    </source>
</evidence>
<proteinExistence type="predicted"/>
<dbReference type="GO" id="GO:0005886">
    <property type="term" value="C:plasma membrane"/>
    <property type="evidence" value="ECO:0007669"/>
    <property type="project" value="UniProtKB-SubCell"/>
</dbReference>
<comment type="subcellular location">
    <subcellularLocation>
        <location evidence="1">Cell membrane</location>
        <topology evidence="1">Multi-pass membrane protein</topology>
    </subcellularLocation>
</comment>
<evidence type="ECO:0000256" key="4">
    <source>
        <dbReference type="ARBA" id="ARBA00022989"/>
    </source>
</evidence>
<reference evidence="8 9" key="1">
    <citation type="submission" date="2017-06" db="EMBL/GenBank/DDBJ databases">
        <title>Draft Genome Sequence of Natranaerobius trueperi halophilic, alkalithermophilic bacteria from soda lakes.</title>
        <authorList>
            <person name="Zhao B."/>
        </authorList>
    </citation>
    <scope>NUCLEOTIDE SEQUENCE [LARGE SCALE GENOMIC DNA]</scope>
    <source>
        <strain evidence="8 9">DSM 18760</strain>
    </source>
</reference>
<evidence type="ECO:0000256" key="1">
    <source>
        <dbReference type="ARBA" id="ARBA00004651"/>
    </source>
</evidence>
<accession>A0A226BZE4</accession>
<protein>
    <recommendedName>
        <fullName evidence="7">ABC3 transporter permease C-terminal domain-containing protein</fullName>
    </recommendedName>
</protein>
<evidence type="ECO:0000256" key="5">
    <source>
        <dbReference type="ARBA" id="ARBA00023136"/>
    </source>
</evidence>
<dbReference type="InterPro" id="IPR003838">
    <property type="entry name" value="ABC3_permease_C"/>
</dbReference>
<feature type="domain" description="ABC3 transporter permease C-terminal" evidence="7">
    <location>
        <begin position="10"/>
        <end position="55"/>
    </location>
</feature>
<evidence type="ECO:0000256" key="3">
    <source>
        <dbReference type="ARBA" id="ARBA00022692"/>
    </source>
</evidence>
<feature type="transmembrane region" description="Helical" evidence="6">
    <location>
        <begin position="6"/>
        <end position="27"/>
    </location>
</feature>